<dbReference type="AlphaFoldDB" id="A0A9Q0IYS7"/>
<evidence type="ECO:0000313" key="4">
    <source>
        <dbReference type="Proteomes" id="UP001141552"/>
    </source>
</evidence>
<comment type="caution">
    <text evidence="3">The sequence shown here is derived from an EMBL/GenBank/DDBJ whole genome shotgun (WGS) entry which is preliminary data.</text>
</comment>
<keyword evidence="4" id="KW-1185">Reference proteome</keyword>
<dbReference type="PANTHER" id="PTHR33881:SF10">
    <property type="entry name" value="SLIT HOMOLOG 2 PROTEIN-LIKE"/>
    <property type="match status" value="1"/>
</dbReference>
<sequence length="231" mass="25228">MTSSSNFLAFLAILLVLQPAMSFDDHDDHWNSTSILDHLCQEVDCGKGTCVVNTSLPLGFMCQCQSGWSRYANYDQDDDDDHHLFLPCVIPNCTLNYGSCQPAPPPVPAKQDPHNDSAFDRNNNNKYLSPDLEYHLQSLNNFLSIFVITACYWMYCGEGKCTNNGTYRHSCTCNPGHFNLLNISYYPCYSECTIGSDCANLGIKVSNQQATPGTSGSSGSGGSGSGRGENA</sequence>
<dbReference type="Proteomes" id="UP001141552">
    <property type="component" value="Unassembled WGS sequence"/>
</dbReference>
<reference evidence="3" key="1">
    <citation type="submission" date="2022-02" db="EMBL/GenBank/DDBJ databases">
        <authorList>
            <person name="Henning P.M."/>
            <person name="McCubbin A.G."/>
            <person name="Shore J.S."/>
        </authorList>
    </citation>
    <scope>NUCLEOTIDE SEQUENCE</scope>
    <source>
        <strain evidence="3">F60SS</strain>
        <tissue evidence="3">Leaves</tissue>
    </source>
</reference>
<feature type="signal peptide" evidence="2">
    <location>
        <begin position="1"/>
        <end position="22"/>
    </location>
</feature>
<feature type="region of interest" description="Disordered" evidence="1">
    <location>
        <begin position="208"/>
        <end position="231"/>
    </location>
</feature>
<dbReference type="PANTHER" id="PTHR33881">
    <property type="entry name" value="NEUROGENIC LOCUS NOTCH-LIKE PROTEIN"/>
    <property type="match status" value="1"/>
</dbReference>
<feature type="compositionally biased region" description="Gly residues" evidence="1">
    <location>
        <begin position="216"/>
        <end position="231"/>
    </location>
</feature>
<feature type="chain" id="PRO_5040213540" description="EGF-like domain-containing protein" evidence="2">
    <location>
        <begin position="23"/>
        <end position="231"/>
    </location>
</feature>
<protein>
    <recommendedName>
        <fullName evidence="5">EGF-like domain-containing protein</fullName>
    </recommendedName>
</protein>
<dbReference type="OrthoDB" id="1914642at2759"/>
<evidence type="ECO:0008006" key="5">
    <source>
        <dbReference type="Google" id="ProtNLM"/>
    </source>
</evidence>
<accession>A0A9Q0IYS7</accession>
<evidence type="ECO:0000256" key="1">
    <source>
        <dbReference type="SAM" id="MobiDB-lite"/>
    </source>
</evidence>
<reference evidence="3" key="2">
    <citation type="journal article" date="2023" name="Plants (Basel)">
        <title>Annotation of the Turnera subulata (Passifloraceae) Draft Genome Reveals the S-Locus Evolved after the Divergence of Turneroideae from Passifloroideae in a Stepwise Manner.</title>
        <authorList>
            <person name="Henning P.M."/>
            <person name="Roalson E.H."/>
            <person name="Mir W."/>
            <person name="McCubbin A.G."/>
            <person name="Shore J.S."/>
        </authorList>
    </citation>
    <scope>NUCLEOTIDE SEQUENCE</scope>
    <source>
        <strain evidence="3">F60SS</strain>
    </source>
</reference>
<gene>
    <name evidence="3" type="ORF">Tsubulata_006372</name>
</gene>
<organism evidence="3 4">
    <name type="scientific">Turnera subulata</name>
    <dbReference type="NCBI Taxonomy" id="218843"/>
    <lineage>
        <taxon>Eukaryota</taxon>
        <taxon>Viridiplantae</taxon>
        <taxon>Streptophyta</taxon>
        <taxon>Embryophyta</taxon>
        <taxon>Tracheophyta</taxon>
        <taxon>Spermatophyta</taxon>
        <taxon>Magnoliopsida</taxon>
        <taxon>eudicotyledons</taxon>
        <taxon>Gunneridae</taxon>
        <taxon>Pentapetalae</taxon>
        <taxon>rosids</taxon>
        <taxon>fabids</taxon>
        <taxon>Malpighiales</taxon>
        <taxon>Passifloraceae</taxon>
        <taxon>Turnera</taxon>
    </lineage>
</organism>
<evidence type="ECO:0000256" key="2">
    <source>
        <dbReference type="SAM" id="SignalP"/>
    </source>
</evidence>
<dbReference type="EMBL" id="JAKUCV010007716">
    <property type="protein sequence ID" value="KAJ4822268.1"/>
    <property type="molecule type" value="Genomic_DNA"/>
</dbReference>
<evidence type="ECO:0000313" key="3">
    <source>
        <dbReference type="EMBL" id="KAJ4822268.1"/>
    </source>
</evidence>
<proteinExistence type="predicted"/>
<name>A0A9Q0IYS7_9ROSI</name>
<keyword evidence="2" id="KW-0732">Signal</keyword>